<gene>
    <name evidence="7" type="ORF">BEN47_09210</name>
</gene>
<dbReference type="GO" id="GO:0009055">
    <property type="term" value="F:electron transfer activity"/>
    <property type="evidence" value="ECO:0007669"/>
    <property type="project" value="InterPro"/>
</dbReference>
<keyword evidence="8" id="KW-1185">Reference proteome</keyword>
<dbReference type="SUPFAM" id="SSF46626">
    <property type="entry name" value="Cytochrome c"/>
    <property type="match status" value="1"/>
</dbReference>
<dbReference type="PANTHER" id="PTHR35008:SF4">
    <property type="entry name" value="BLL4482 PROTEIN"/>
    <property type="match status" value="1"/>
</dbReference>
<evidence type="ECO:0000256" key="3">
    <source>
        <dbReference type="ARBA" id="ARBA00023004"/>
    </source>
</evidence>
<feature type="chain" id="PRO_5009579295" evidence="5">
    <location>
        <begin position="21"/>
        <end position="151"/>
    </location>
</feature>
<dbReference type="InterPro" id="IPR036909">
    <property type="entry name" value="Cyt_c-like_dom_sf"/>
</dbReference>
<evidence type="ECO:0000256" key="5">
    <source>
        <dbReference type="SAM" id="SignalP"/>
    </source>
</evidence>
<keyword evidence="3 4" id="KW-0408">Iron</keyword>
<keyword evidence="5" id="KW-0732">Signal</keyword>
<dbReference type="PROSITE" id="PS51007">
    <property type="entry name" value="CYTC"/>
    <property type="match status" value="1"/>
</dbReference>
<organism evidence="7 8">
    <name type="scientific">Hymenobacter lapidarius</name>
    <dbReference type="NCBI Taxonomy" id="1908237"/>
    <lineage>
        <taxon>Bacteria</taxon>
        <taxon>Pseudomonadati</taxon>
        <taxon>Bacteroidota</taxon>
        <taxon>Cytophagia</taxon>
        <taxon>Cytophagales</taxon>
        <taxon>Hymenobacteraceae</taxon>
        <taxon>Hymenobacter</taxon>
    </lineage>
</organism>
<evidence type="ECO:0000259" key="6">
    <source>
        <dbReference type="PROSITE" id="PS51007"/>
    </source>
</evidence>
<dbReference type="OrthoDB" id="9811395at2"/>
<evidence type="ECO:0000313" key="7">
    <source>
        <dbReference type="EMBL" id="OGX88253.1"/>
    </source>
</evidence>
<dbReference type="AlphaFoldDB" id="A0A1G1TBL5"/>
<dbReference type="Proteomes" id="UP000176294">
    <property type="component" value="Unassembled WGS sequence"/>
</dbReference>
<name>A0A1G1TBL5_9BACT</name>
<evidence type="ECO:0000256" key="2">
    <source>
        <dbReference type="ARBA" id="ARBA00022723"/>
    </source>
</evidence>
<evidence type="ECO:0000256" key="4">
    <source>
        <dbReference type="PROSITE-ProRule" id="PRU00433"/>
    </source>
</evidence>
<dbReference type="InterPro" id="IPR009056">
    <property type="entry name" value="Cyt_c-like_dom"/>
</dbReference>
<comment type="caution">
    <text evidence="7">The sequence shown here is derived from an EMBL/GenBank/DDBJ whole genome shotgun (WGS) entry which is preliminary data.</text>
</comment>
<evidence type="ECO:0000313" key="8">
    <source>
        <dbReference type="Proteomes" id="UP000176294"/>
    </source>
</evidence>
<dbReference type="Pfam" id="PF00034">
    <property type="entry name" value="Cytochrom_C"/>
    <property type="match status" value="1"/>
</dbReference>
<keyword evidence="1 4" id="KW-0349">Heme</keyword>
<feature type="domain" description="Cytochrome c" evidence="6">
    <location>
        <begin position="42"/>
        <end position="130"/>
    </location>
</feature>
<dbReference type="Gene3D" id="1.10.760.10">
    <property type="entry name" value="Cytochrome c-like domain"/>
    <property type="match status" value="1"/>
</dbReference>
<evidence type="ECO:0000256" key="1">
    <source>
        <dbReference type="ARBA" id="ARBA00022617"/>
    </source>
</evidence>
<dbReference type="STRING" id="1908237.BEN47_09210"/>
<dbReference type="RefSeq" id="WP_070725025.1">
    <property type="nucleotide sequence ID" value="NZ_MDZB01000066.1"/>
</dbReference>
<dbReference type="GO" id="GO:0020037">
    <property type="term" value="F:heme binding"/>
    <property type="evidence" value="ECO:0007669"/>
    <property type="project" value="InterPro"/>
</dbReference>
<sequence length="151" mass="15927">MKQIMFVLGALVWAAMPAAAQKKPVAKAKPAAKPAAAGIPAASLALGKTLYAQNCLSCHQADGGGVDRMNAPLTQTTWVLGDKTPLVKVLLNGMQGVEIDGERYANVMPAFDYLTDQQIADVLTYVRNSFGNKATAVKAAEVKVVRAANKK</sequence>
<dbReference type="GO" id="GO:0046872">
    <property type="term" value="F:metal ion binding"/>
    <property type="evidence" value="ECO:0007669"/>
    <property type="project" value="UniProtKB-KW"/>
</dbReference>
<dbReference type="PANTHER" id="PTHR35008">
    <property type="entry name" value="BLL4482 PROTEIN-RELATED"/>
    <property type="match status" value="1"/>
</dbReference>
<accession>A0A1G1TBL5</accession>
<dbReference type="InterPro" id="IPR051459">
    <property type="entry name" value="Cytochrome_c-type_DH"/>
</dbReference>
<feature type="signal peptide" evidence="5">
    <location>
        <begin position="1"/>
        <end position="20"/>
    </location>
</feature>
<proteinExistence type="predicted"/>
<reference evidence="7 8" key="1">
    <citation type="submission" date="2016-08" db="EMBL/GenBank/DDBJ databases">
        <title>Hymenobacter coccineus sp. nov., Hymenobacter lapidarius sp. nov. and Hymenobacter glacialis sp. nov., isolated from Antarctic soil.</title>
        <authorList>
            <person name="Sedlacek I."/>
            <person name="Kralova S."/>
            <person name="Kyrova K."/>
            <person name="Maslanova I."/>
            <person name="Stankova E."/>
            <person name="Vrbovska V."/>
            <person name="Nemec M."/>
            <person name="Bartak M."/>
            <person name="Svec P."/>
            <person name="Busse H.-J."/>
            <person name="Pantucek R."/>
        </authorList>
    </citation>
    <scope>NUCLEOTIDE SEQUENCE [LARGE SCALE GENOMIC DNA]</scope>
    <source>
        <strain evidence="7 8">CCM 8643</strain>
    </source>
</reference>
<dbReference type="EMBL" id="MDZB01000066">
    <property type="protein sequence ID" value="OGX88253.1"/>
    <property type="molecule type" value="Genomic_DNA"/>
</dbReference>
<keyword evidence="2 4" id="KW-0479">Metal-binding</keyword>
<protein>
    <submittedName>
        <fullName evidence="7">Cytochrome C</fullName>
    </submittedName>
</protein>